<protein>
    <submittedName>
        <fullName evidence="1">Uncharacterized protein</fullName>
    </submittedName>
</protein>
<dbReference type="STRING" id="623281.SAMN05421747_12054"/>
<accession>A0A1I1LCL7</accession>
<proteinExistence type="predicted"/>
<sequence>MVSGTGVVQISKPAGRKLGSAALLGVSQQRSASLQAKLRRASSPRENEPLVSVAVIQHGLNLFLRKDAHLVAERIAYIREYVSDFHRG</sequence>
<evidence type="ECO:0000313" key="2">
    <source>
        <dbReference type="Proteomes" id="UP000199577"/>
    </source>
</evidence>
<dbReference type="EMBL" id="FOLL01000020">
    <property type="protein sequence ID" value="SFC70814.1"/>
    <property type="molecule type" value="Genomic_DNA"/>
</dbReference>
<reference evidence="1 2" key="1">
    <citation type="submission" date="2016-10" db="EMBL/GenBank/DDBJ databases">
        <authorList>
            <person name="de Groot N.N."/>
        </authorList>
    </citation>
    <scope>NUCLEOTIDE SEQUENCE [LARGE SCALE GENOMIC DNA]</scope>
    <source>
        <strain evidence="1 2">DSM 22900</strain>
    </source>
</reference>
<keyword evidence="2" id="KW-1185">Reference proteome</keyword>
<name>A0A1I1LCL7_9SPHI</name>
<gene>
    <name evidence="1" type="ORF">SAMN05421747_12054</name>
</gene>
<evidence type="ECO:0000313" key="1">
    <source>
        <dbReference type="EMBL" id="SFC70814.1"/>
    </source>
</evidence>
<dbReference type="AlphaFoldDB" id="A0A1I1LCL7"/>
<organism evidence="1 2">
    <name type="scientific">Parapedobacter composti</name>
    <dbReference type="NCBI Taxonomy" id="623281"/>
    <lineage>
        <taxon>Bacteria</taxon>
        <taxon>Pseudomonadati</taxon>
        <taxon>Bacteroidota</taxon>
        <taxon>Sphingobacteriia</taxon>
        <taxon>Sphingobacteriales</taxon>
        <taxon>Sphingobacteriaceae</taxon>
        <taxon>Parapedobacter</taxon>
    </lineage>
</organism>
<dbReference type="Proteomes" id="UP000199577">
    <property type="component" value="Unassembled WGS sequence"/>
</dbReference>